<dbReference type="Proteomes" id="UP000789572">
    <property type="component" value="Unassembled WGS sequence"/>
</dbReference>
<dbReference type="AlphaFoldDB" id="A0A9N9D9F4"/>
<evidence type="ECO:0000313" key="3">
    <source>
        <dbReference type="EMBL" id="CAG8631395.1"/>
    </source>
</evidence>
<proteinExistence type="predicted"/>
<protein>
    <submittedName>
        <fullName evidence="3">1749_t:CDS:1</fullName>
    </submittedName>
</protein>
<evidence type="ECO:0000313" key="4">
    <source>
        <dbReference type="Proteomes" id="UP000789572"/>
    </source>
</evidence>
<gene>
    <name evidence="3" type="ORF">POCULU_LOCUS8912</name>
</gene>
<feature type="region of interest" description="Disordered" evidence="2">
    <location>
        <begin position="41"/>
        <end position="69"/>
    </location>
</feature>
<organism evidence="3 4">
    <name type="scientific">Paraglomus occultum</name>
    <dbReference type="NCBI Taxonomy" id="144539"/>
    <lineage>
        <taxon>Eukaryota</taxon>
        <taxon>Fungi</taxon>
        <taxon>Fungi incertae sedis</taxon>
        <taxon>Mucoromycota</taxon>
        <taxon>Glomeromycotina</taxon>
        <taxon>Glomeromycetes</taxon>
        <taxon>Paraglomerales</taxon>
        <taxon>Paraglomeraceae</taxon>
        <taxon>Paraglomus</taxon>
    </lineage>
</organism>
<feature type="coiled-coil region" evidence="1">
    <location>
        <begin position="14"/>
        <end position="41"/>
    </location>
</feature>
<comment type="caution">
    <text evidence="3">The sequence shown here is derived from an EMBL/GenBank/DDBJ whole genome shotgun (WGS) entry which is preliminary data.</text>
</comment>
<keyword evidence="4" id="KW-1185">Reference proteome</keyword>
<accession>A0A9N9D9F4</accession>
<sequence>RYSQGQDSSLENALASKDDELKQIKDDLALKNSEIHSLESKLSSEPIKIGGEADEKKIPNSISRSDDAIASDIPSKDLNQYFIRGKGMDQVGKIDTDICLGMSSTLPDHTDDKSVSILQGSKSHECNSCQQTTITKEA</sequence>
<keyword evidence="1" id="KW-0175">Coiled coil</keyword>
<evidence type="ECO:0000256" key="2">
    <source>
        <dbReference type="SAM" id="MobiDB-lite"/>
    </source>
</evidence>
<evidence type="ECO:0000256" key="1">
    <source>
        <dbReference type="SAM" id="Coils"/>
    </source>
</evidence>
<feature type="non-terminal residue" evidence="3">
    <location>
        <position position="1"/>
    </location>
</feature>
<reference evidence="3" key="1">
    <citation type="submission" date="2021-06" db="EMBL/GenBank/DDBJ databases">
        <authorList>
            <person name="Kallberg Y."/>
            <person name="Tangrot J."/>
            <person name="Rosling A."/>
        </authorList>
    </citation>
    <scope>NUCLEOTIDE SEQUENCE</scope>
    <source>
        <strain evidence="3">IA702</strain>
    </source>
</reference>
<name>A0A9N9D9F4_9GLOM</name>
<dbReference type="EMBL" id="CAJVPJ010002905">
    <property type="protein sequence ID" value="CAG8631395.1"/>
    <property type="molecule type" value="Genomic_DNA"/>
</dbReference>
<dbReference type="OrthoDB" id="2414647at2759"/>